<dbReference type="Gene3D" id="3.30.450.20">
    <property type="entry name" value="PAS domain"/>
    <property type="match status" value="1"/>
</dbReference>
<evidence type="ECO:0000256" key="2">
    <source>
        <dbReference type="ARBA" id="ARBA00004370"/>
    </source>
</evidence>
<dbReference type="SMART" id="SM00387">
    <property type="entry name" value="HATPase_c"/>
    <property type="match status" value="1"/>
</dbReference>
<accession>A0AAE3SH04</accession>
<evidence type="ECO:0000256" key="4">
    <source>
        <dbReference type="ARBA" id="ARBA00022553"/>
    </source>
</evidence>
<keyword evidence="7" id="KW-0902">Two-component regulatory system</keyword>
<keyword evidence="12" id="KW-0067">ATP-binding</keyword>
<dbReference type="InterPro" id="IPR036890">
    <property type="entry name" value="HATPase_C_sf"/>
</dbReference>
<dbReference type="InterPro" id="IPR004358">
    <property type="entry name" value="Sig_transdc_His_kin-like_C"/>
</dbReference>
<evidence type="ECO:0000256" key="8">
    <source>
        <dbReference type="SAM" id="Coils"/>
    </source>
</evidence>
<dbReference type="Pfam" id="PF00512">
    <property type="entry name" value="HisKA"/>
    <property type="match status" value="1"/>
</dbReference>
<keyword evidence="13" id="KW-1185">Reference proteome</keyword>
<dbReference type="Pfam" id="PF02518">
    <property type="entry name" value="HATPase_c"/>
    <property type="match status" value="1"/>
</dbReference>
<dbReference type="PANTHER" id="PTHR43711">
    <property type="entry name" value="TWO-COMPONENT HISTIDINE KINASE"/>
    <property type="match status" value="1"/>
</dbReference>
<organism evidence="12 13">
    <name type="scientific">Plebeiibacterium sediminum</name>
    <dbReference type="NCBI Taxonomy" id="2992112"/>
    <lineage>
        <taxon>Bacteria</taxon>
        <taxon>Pseudomonadati</taxon>
        <taxon>Bacteroidota</taxon>
        <taxon>Bacteroidia</taxon>
        <taxon>Marinilabiliales</taxon>
        <taxon>Marinilabiliaceae</taxon>
        <taxon>Plebeiibacterium</taxon>
    </lineage>
</organism>
<dbReference type="InterPro" id="IPR003660">
    <property type="entry name" value="HAMP_dom"/>
</dbReference>
<dbReference type="PRINTS" id="PR00344">
    <property type="entry name" value="BCTRLSENSOR"/>
</dbReference>
<dbReference type="GO" id="GO:0005524">
    <property type="term" value="F:ATP binding"/>
    <property type="evidence" value="ECO:0007669"/>
    <property type="project" value="UniProtKB-KW"/>
</dbReference>
<keyword evidence="9" id="KW-1133">Transmembrane helix</keyword>
<dbReference type="InterPro" id="IPR050736">
    <property type="entry name" value="Sensor_HK_Regulatory"/>
</dbReference>
<keyword evidence="4" id="KW-0597">Phosphoprotein</keyword>
<keyword evidence="9" id="KW-0812">Transmembrane</keyword>
<comment type="caution">
    <text evidence="12">The sequence shown here is derived from an EMBL/GenBank/DDBJ whole genome shotgun (WGS) entry which is preliminary data.</text>
</comment>
<evidence type="ECO:0000256" key="5">
    <source>
        <dbReference type="ARBA" id="ARBA00022679"/>
    </source>
</evidence>
<dbReference type="InterPro" id="IPR003594">
    <property type="entry name" value="HATPase_dom"/>
</dbReference>
<dbReference type="SUPFAM" id="SSF158472">
    <property type="entry name" value="HAMP domain-like"/>
    <property type="match status" value="1"/>
</dbReference>
<proteinExistence type="predicted"/>
<comment type="catalytic activity">
    <reaction evidence="1">
        <text>ATP + protein L-histidine = ADP + protein N-phospho-L-histidine.</text>
        <dbReference type="EC" id="2.7.13.3"/>
    </reaction>
</comment>
<dbReference type="AlphaFoldDB" id="A0AAE3SH04"/>
<gene>
    <name evidence="12" type="ORF">OM075_21350</name>
</gene>
<dbReference type="InterPro" id="IPR036097">
    <property type="entry name" value="HisK_dim/P_sf"/>
</dbReference>
<dbReference type="SMART" id="SM00388">
    <property type="entry name" value="HisKA"/>
    <property type="match status" value="1"/>
</dbReference>
<dbReference type="GO" id="GO:0000155">
    <property type="term" value="F:phosphorelay sensor kinase activity"/>
    <property type="evidence" value="ECO:0007669"/>
    <property type="project" value="InterPro"/>
</dbReference>
<evidence type="ECO:0000256" key="7">
    <source>
        <dbReference type="ARBA" id="ARBA00023012"/>
    </source>
</evidence>
<dbReference type="SUPFAM" id="SSF47384">
    <property type="entry name" value="Homodimeric domain of signal transducing histidine kinase"/>
    <property type="match status" value="1"/>
</dbReference>
<dbReference type="EC" id="2.7.13.3" evidence="3"/>
<comment type="subcellular location">
    <subcellularLocation>
        <location evidence="2">Membrane</location>
    </subcellularLocation>
</comment>
<evidence type="ECO:0000313" key="12">
    <source>
        <dbReference type="EMBL" id="MCW3789028.1"/>
    </source>
</evidence>
<keyword evidence="9" id="KW-0472">Membrane</keyword>
<protein>
    <recommendedName>
        <fullName evidence="3">histidine kinase</fullName>
        <ecNumber evidence="3">2.7.13.3</ecNumber>
    </recommendedName>
</protein>
<dbReference type="GO" id="GO:0016020">
    <property type="term" value="C:membrane"/>
    <property type="evidence" value="ECO:0007669"/>
    <property type="project" value="UniProtKB-SubCell"/>
</dbReference>
<evidence type="ECO:0000256" key="3">
    <source>
        <dbReference type="ARBA" id="ARBA00012438"/>
    </source>
</evidence>
<dbReference type="Proteomes" id="UP001209229">
    <property type="component" value="Unassembled WGS sequence"/>
</dbReference>
<keyword evidence="6" id="KW-0418">Kinase</keyword>
<evidence type="ECO:0000256" key="6">
    <source>
        <dbReference type="ARBA" id="ARBA00022777"/>
    </source>
</evidence>
<dbReference type="EMBL" id="JAPDPJ010000078">
    <property type="protein sequence ID" value="MCW3789028.1"/>
    <property type="molecule type" value="Genomic_DNA"/>
</dbReference>
<dbReference type="InterPro" id="IPR003661">
    <property type="entry name" value="HisK_dim/P_dom"/>
</dbReference>
<evidence type="ECO:0000259" key="11">
    <source>
        <dbReference type="PROSITE" id="PS50885"/>
    </source>
</evidence>
<dbReference type="SUPFAM" id="SSF55874">
    <property type="entry name" value="ATPase domain of HSP90 chaperone/DNA topoisomerase II/histidine kinase"/>
    <property type="match status" value="1"/>
</dbReference>
<keyword evidence="8" id="KW-0175">Coiled coil</keyword>
<feature type="transmembrane region" description="Helical" evidence="9">
    <location>
        <begin position="12"/>
        <end position="31"/>
    </location>
</feature>
<dbReference type="RefSeq" id="WP_301192584.1">
    <property type="nucleotide sequence ID" value="NZ_JAPDPJ010000078.1"/>
</dbReference>
<dbReference type="SMART" id="SM00304">
    <property type="entry name" value="HAMP"/>
    <property type="match status" value="1"/>
</dbReference>
<dbReference type="CDD" id="cd00082">
    <property type="entry name" value="HisKA"/>
    <property type="match status" value="1"/>
</dbReference>
<keyword evidence="5" id="KW-0808">Transferase</keyword>
<keyword evidence="12" id="KW-0547">Nucleotide-binding</keyword>
<sequence length="632" mass="72201">MIRYKKIRIKLQLFLGISILLIVVILGVVHITTVRSSLYKDYREKRYYTVLRASQSSFESILQRAIETSEILAEDPTLIKWFSSGEKDKKLKQLALKRLDYLQKNYNYNTVFAVNKITRNYWRENYDLLDVISDNDPDDSWFLSSIKSKIKTTLNFDYNRELNRSILFVNVLMGDINNPIGVAGVGITPSILAEEFNIHKTSENSKIWLVDSLGKIIMSENVSEVNYPISRHLPRDIVSTILKDNKTNIIAESKIKNIKYEVAYLPIYHGKYKLITMVPDKDIFPVLSVIQNQTIVFSILFLLISLFIVSFLSKGITNPLIRLKKLSDAIAIGDLETSPDHSLLERKDEIGILARAFEHMKKQLAKYIIEINTTNKKLKIDKDQLKETNDKLNIALKKASESERLTQSFLANISHEIRTPMNSIVGFSQLLENCDPNSEEYKQYTDLVLRGSQQLLTILDSIINLSKIEAGVMKPKWESINIGNILKESYDLFLITAQKEKLELILEKEEMHDSVFIESDLALLQQILNNLLTNAVKYTNQGYIKLGCIIESGYATFYVEDTGIGISKEDQEIIFEPFRQIHLDNKTIKKSGAGLGLAIVNKIVSILKGKISMESTIDKGSIFYIKFPIKAT</sequence>
<dbReference type="InterPro" id="IPR005467">
    <property type="entry name" value="His_kinase_dom"/>
</dbReference>
<name>A0AAE3SH04_9BACT</name>
<dbReference type="PANTHER" id="PTHR43711:SF31">
    <property type="entry name" value="HISTIDINE KINASE"/>
    <property type="match status" value="1"/>
</dbReference>
<feature type="domain" description="HAMP" evidence="11">
    <location>
        <begin position="314"/>
        <end position="369"/>
    </location>
</feature>
<dbReference type="Pfam" id="PF00672">
    <property type="entry name" value="HAMP"/>
    <property type="match status" value="1"/>
</dbReference>
<evidence type="ECO:0000256" key="9">
    <source>
        <dbReference type="SAM" id="Phobius"/>
    </source>
</evidence>
<dbReference type="Gene3D" id="1.10.8.500">
    <property type="entry name" value="HAMP domain in histidine kinase"/>
    <property type="match status" value="1"/>
</dbReference>
<feature type="domain" description="Histidine kinase" evidence="10">
    <location>
        <begin position="412"/>
        <end position="631"/>
    </location>
</feature>
<feature type="transmembrane region" description="Helical" evidence="9">
    <location>
        <begin position="295"/>
        <end position="316"/>
    </location>
</feature>
<evidence type="ECO:0000313" key="13">
    <source>
        <dbReference type="Proteomes" id="UP001209229"/>
    </source>
</evidence>
<dbReference type="PROSITE" id="PS50885">
    <property type="entry name" value="HAMP"/>
    <property type="match status" value="1"/>
</dbReference>
<evidence type="ECO:0000259" key="10">
    <source>
        <dbReference type="PROSITE" id="PS50109"/>
    </source>
</evidence>
<reference evidence="12" key="1">
    <citation type="submission" date="2022-10" db="EMBL/GenBank/DDBJ databases">
        <authorList>
            <person name="Yu W.X."/>
        </authorList>
    </citation>
    <scope>NUCLEOTIDE SEQUENCE</scope>
    <source>
        <strain evidence="12">AAT</strain>
    </source>
</reference>
<evidence type="ECO:0000256" key="1">
    <source>
        <dbReference type="ARBA" id="ARBA00000085"/>
    </source>
</evidence>
<feature type="coiled-coil region" evidence="8">
    <location>
        <begin position="368"/>
        <end position="405"/>
    </location>
</feature>
<dbReference type="PROSITE" id="PS50109">
    <property type="entry name" value="HIS_KIN"/>
    <property type="match status" value="1"/>
</dbReference>
<dbReference type="CDD" id="cd06225">
    <property type="entry name" value="HAMP"/>
    <property type="match status" value="1"/>
</dbReference>
<dbReference type="Gene3D" id="1.10.287.130">
    <property type="match status" value="1"/>
</dbReference>
<dbReference type="Gene3D" id="3.30.565.10">
    <property type="entry name" value="Histidine kinase-like ATPase, C-terminal domain"/>
    <property type="match status" value="1"/>
</dbReference>